<dbReference type="GO" id="GO:0009959">
    <property type="term" value="P:negative gravitropism"/>
    <property type="evidence" value="ECO:0007669"/>
    <property type="project" value="InterPro"/>
</dbReference>
<evidence type="ECO:0000259" key="2">
    <source>
        <dbReference type="Pfam" id="PF04859"/>
    </source>
</evidence>
<organism evidence="4 5">
    <name type="scientific">Canna indica</name>
    <name type="common">Indian-shot</name>
    <dbReference type="NCBI Taxonomy" id="4628"/>
    <lineage>
        <taxon>Eukaryota</taxon>
        <taxon>Viridiplantae</taxon>
        <taxon>Streptophyta</taxon>
        <taxon>Embryophyta</taxon>
        <taxon>Tracheophyta</taxon>
        <taxon>Spermatophyta</taxon>
        <taxon>Magnoliopsida</taxon>
        <taxon>Liliopsida</taxon>
        <taxon>Zingiberales</taxon>
        <taxon>Cannaceae</taxon>
        <taxon>Canna</taxon>
    </lineage>
</organism>
<reference evidence="4 5" key="1">
    <citation type="submission" date="2023-10" db="EMBL/GenBank/DDBJ databases">
        <title>Chromosome-scale genome assembly provides insights into flower coloration mechanisms of Canna indica.</title>
        <authorList>
            <person name="Li C."/>
        </authorList>
    </citation>
    <scope>NUCLEOTIDE SEQUENCE [LARGE SCALE GENOMIC DNA]</scope>
    <source>
        <tissue evidence="4">Flower</tissue>
    </source>
</reference>
<name>A0AAQ3KLP3_9LILI</name>
<dbReference type="AlphaFoldDB" id="A0AAQ3KLP3"/>
<evidence type="ECO:0000256" key="1">
    <source>
        <dbReference type="SAM" id="Coils"/>
    </source>
</evidence>
<dbReference type="PANTHER" id="PTHR31161">
    <property type="entry name" value="PROTEIN GRAVITROPIC IN THE LIGHT 1"/>
    <property type="match status" value="1"/>
</dbReference>
<dbReference type="Proteomes" id="UP001327560">
    <property type="component" value="Chromosome 5"/>
</dbReference>
<feature type="domain" description="DUF641" evidence="2">
    <location>
        <begin position="84"/>
        <end position="209"/>
    </location>
</feature>
<keyword evidence="1" id="KW-0175">Coiled coil</keyword>
<sequence>MEYTRAHPLPKLGTLVRRLSKILRFRRSITSSAIEAPSEDGYSLHKLKLSQSFNDYSTFSEGGSCDFYKVEYEKQQGKLSSKDKEAMEALLANLFASASAIKAAYAQLQMSQSPYDPDRIQSSDLAIVSELKRVSELKHSYIRSQFIPCPTSDSHSAVAAQIEEQRNLIKTYRITLNKLEADLKVKDAEIFSLQTELVESDKSKQALDSKLHPGRSLSALDDLHLSGLNPTHFLTAVRFTLKSIRSFVKVMAKEMESAGWNLDAVAGAMQPDFLHRKNPAHRSLAFQTYICQTMFSDFHHKSYNLSALEELSTWDRRQFFDEFSTEISCVGFRQKLNRHTATAKFCTAKYLALVHPKMESAFFGDLNHRDAVSSDRDFPHSAFFTEFAEMARRVWLLHCLFFCFEGRSIFQVRRGSRFSEVYMESVAEIDDLDAAAVAKLRPSTVGFTVVPGFKVGRMLIQCKVYLT</sequence>
<dbReference type="Pfam" id="PF04859">
    <property type="entry name" value="DUF641"/>
    <property type="match status" value="1"/>
</dbReference>
<dbReference type="InterPro" id="IPR040225">
    <property type="entry name" value="GIL1-like"/>
</dbReference>
<dbReference type="InterPro" id="IPR006943">
    <property type="entry name" value="DUF641_pln"/>
</dbReference>
<evidence type="ECO:0000313" key="5">
    <source>
        <dbReference type="Proteomes" id="UP001327560"/>
    </source>
</evidence>
<proteinExistence type="predicted"/>
<evidence type="ECO:0000313" key="4">
    <source>
        <dbReference type="EMBL" id="WOL08222.1"/>
    </source>
</evidence>
<evidence type="ECO:0008006" key="6">
    <source>
        <dbReference type="Google" id="ProtNLM"/>
    </source>
</evidence>
<feature type="domain" description="GIL1/IRKI C-terminal" evidence="3">
    <location>
        <begin position="409"/>
        <end position="465"/>
    </location>
</feature>
<dbReference type="InterPro" id="IPR056813">
    <property type="entry name" value="GIL1_IRKI_C"/>
</dbReference>
<protein>
    <recommendedName>
        <fullName evidence="6">DUF641 domain-containing protein</fullName>
    </recommendedName>
</protein>
<evidence type="ECO:0000259" key="3">
    <source>
        <dbReference type="Pfam" id="PF24994"/>
    </source>
</evidence>
<dbReference type="EMBL" id="CP136894">
    <property type="protein sequence ID" value="WOL08222.1"/>
    <property type="molecule type" value="Genomic_DNA"/>
</dbReference>
<accession>A0AAQ3KLP3</accession>
<dbReference type="GO" id="GO:0009639">
    <property type="term" value="P:response to red or far red light"/>
    <property type="evidence" value="ECO:0007669"/>
    <property type="project" value="InterPro"/>
</dbReference>
<dbReference type="Pfam" id="PF24994">
    <property type="entry name" value="GIL1_IRKI_C"/>
    <property type="match status" value="1"/>
</dbReference>
<keyword evidence="5" id="KW-1185">Reference proteome</keyword>
<gene>
    <name evidence="4" type="ORF">Cni_G16974</name>
</gene>
<feature type="coiled-coil region" evidence="1">
    <location>
        <begin position="162"/>
        <end position="196"/>
    </location>
</feature>